<dbReference type="EC" id="5.1.3.3" evidence="13"/>
<dbReference type="Ensembl" id="ENSLLET00000028000.1">
    <property type="protein sequence ID" value="ENSLLEP00000026950.1"/>
    <property type="gene ID" value="ENSLLEG00000017038.1"/>
</dbReference>
<comment type="catalytic activity">
    <reaction evidence="1 13">
        <text>alpha-D-glucose = beta-D-glucose</text>
        <dbReference type="Rhea" id="RHEA:10264"/>
        <dbReference type="ChEBI" id="CHEBI:15903"/>
        <dbReference type="ChEBI" id="CHEBI:17925"/>
        <dbReference type="EC" id="5.1.3.3"/>
    </reaction>
</comment>
<dbReference type="Proteomes" id="UP000694569">
    <property type="component" value="Unplaced"/>
</dbReference>
<comment type="similarity">
    <text evidence="6 13">Belongs to the aldose epimerase family.</text>
</comment>
<organism evidence="17 18">
    <name type="scientific">Leptobrachium leishanense</name>
    <name type="common">Leishan spiny toad</name>
    <dbReference type="NCBI Taxonomy" id="445787"/>
    <lineage>
        <taxon>Eukaryota</taxon>
        <taxon>Metazoa</taxon>
        <taxon>Chordata</taxon>
        <taxon>Craniata</taxon>
        <taxon>Vertebrata</taxon>
        <taxon>Euteleostomi</taxon>
        <taxon>Amphibia</taxon>
        <taxon>Batrachia</taxon>
        <taxon>Anura</taxon>
        <taxon>Pelobatoidea</taxon>
        <taxon>Megophryidae</taxon>
        <taxon>Leptobrachium</taxon>
    </lineage>
</organism>
<dbReference type="OrthoDB" id="274691at2759"/>
<comment type="subcellular location">
    <subcellularLocation>
        <location evidence="3">Cytoplasm</location>
    </subcellularLocation>
</comment>
<accession>A0A8C5PSK1</accession>
<evidence type="ECO:0000256" key="14">
    <source>
        <dbReference type="PIRSR" id="PIRSR005096-1"/>
    </source>
</evidence>
<dbReference type="InterPro" id="IPR011013">
    <property type="entry name" value="Gal_mutarotase_sf_dom"/>
</dbReference>
<proteinExistence type="inferred from homology"/>
<dbReference type="PANTHER" id="PTHR10091:SF0">
    <property type="entry name" value="GALACTOSE MUTAROTASE"/>
    <property type="match status" value="1"/>
</dbReference>
<dbReference type="FunFam" id="2.70.98.10:FF:000003">
    <property type="entry name" value="Aldose 1-epimerase"/>
    <property type="match status" value="1"/>
</dbReference>
<dbReference type="UniPathway" id="UPA00242"/>
<evidence type="ECO:0000256" key="4">
    <source>
        <dbReference type="ARBA" id="ARBA00004947"/>
    </source>
</evidence>
<protein>
    <recommendedName>
        <fullName evidence="13">Aldose 1-epimerase</fullName>
        <ecNumber evidence="13">5.1.3.3</ecNumber>
    </recommendedName>
</protein>
<dbReference type="PANTHER" id="PTHR10091">
    <property type="entry name" value="ALDOSE-1-EPIMERASE"/>
    <property type="match status" value="1"/>
</dbReference>
<dbReference type="PIRSF" id="PIRSF005096">
    <property type="entry name" value="GALM"/>
    <property type="match status" value="1"/>
</dbReference>
<keyword evidence="18" id="KW-1185">Reference proteome</keyword>
<dbReference type="GeneTree" id="ENSGT00510000047589"/>
<evidence type="ECO:0000256" key="13">
    <source>
        <dbReference type="PIRNR" id="PIRNR005096"/>
    </source>
</evidence>
<comment type="pathway">
    <text evidence="5 13">Carbohydrate metabolism; hexose metabolism.</text>
</comment>
<keyword evidence="11 13" id="KW-0119">Carbohydrate metabolism</keyword>
<dbReference type="InterPro" id="IPR047215">
    <property type="entry name" value="Galactose_mutarotase-like"/>
</dbReference>
<dbReference type="InterPro" id="IPR014718">
    <property type="entry name" value="GH-type_carb-bd"/>
</dbReference>
<gene>
    <name evidence="17" type="primary">GALM</name>
</gene>
<dbReference type="GO" id="GO:0006006">
    <property type="term" value="P:glucose metabolic process"/>
    <property type="evidence" value="ECO:0007669"/>
    <property type="project" value="TreeGrafter"/>
</dbReference>
<reference evidence="17" key="1">
    <citation type="submission" date="2025-08" db="UniProtKB">
        <authorList>
            <consortium name="Ensembl"/>
        </authorList>
    </citation>
    <scope>IDENTIFICATION</scope>
</reference>
<evidence type="ECO:0000256" key="11">
    <source>
        <dbReference type="ARBA" id="ARBA00023277"/>
    </source>
</evidence>
<feature type="binding site" evidence="16">
    <location>
        <begin position="81"/>
        <end position="82"/>
    </location>
    <ligand>
        <name>beta-D-galactose</name>
        <dbReference type="ChEBI" id="CHEBI:27667"/>
    </ligand>
</feature>
<evidence type="ECO:0000256" key="16">
    <source>
        <dbReference type="PIRSR" id="PIRSR005096-3"/>
    </source>
</evidence>
<feature type="active site" description="Proton donor" evidence="14">
    <location>
        <position position="176"/>
    </location>
</feature>
<evidence type="ECO:0000313" key="17">
    <source>
        <dbReference type="Ensembl" id="ENSLLEP00000026950.1"/>
    </source>
</evidence>
<evidence type="ECO:0000256" key="5">
    <source>
        <dbReference type="ARBA" id="ARBA00005028"/>
    </source>
</evidence>
<dbReference type="PROSITE" id="PS00545">
    <property type="entry name" value="ALDOSE_1_EPIMERASE"/>
    <property type="match status" value="1"/>
</dbReference>
<dbReference type="NCBIfam" id="NF008277">
    <property type="entry name" value="PRK11055.1"/>
    <property type="match status" value="1"/>
</dbReference>
<evidence type="ECO:0000256" key="12">
    <source>
        <dbReference type="ARBA" id="ARBA00045743"/>
    </source>
</evidence>
<evidence type="ECO:0000256" key="15">
    <source>
        <dbReference type="PIRSR" id="PIRSR005096-2"/>
    </source>
</evidence>
<keyword evidence="8" id="KW-0963">Cytoplasm</keyword>
<dbReference type="UniPathway" id="UPA00214"/>
<comment type="subunit">
    <text evidence="7 13">Monomer.</text>
</comment>
<keyword evidence="9" id="KW-0597">Phosphoprotein</keyword>
<dbReference type="GO" id="GO:0033499">
    <property type="term" value="P:galactose catabolic process via UDP-galactose, Leloir pathway"/>
    <property type="evidence" value="ECO:0007669"/>
    <property type="project" value="TreeGrafter"/>
</dbReference>
<dbReference type="AlphaFoldDB" id="A0A8C5PSK1"/>
<dbReference type="InterPro" id="IPR018052">
    <property type="entry name" value="Ald1_epimerase_CS"/>
</dbReference>
<comment type="catalytic activity">
    <reaction evidence="2">
        <text>alpha-D-galactose = beta-D-galactose</text>
        <dbReference type="Rhea" id="RHEA:28675"/>
        <dbReference type="ChEBI" id="CHEBI:27667"/>
        <dbReference type="ChEBI" id="CHEBI:28061"/>
        <dbReference type="EC" id="5.1.3.3"/>
    </reaction>
    <physiologicalReaction direction="right-to-left" evidence="2">
        <dbReference type="Rhea" id="RHEA:28677"/>
    </physiologicalReaction>
</comment>
<comment type="function">
    <text evidence="12">Mutarotase that catalyzes the interconversion of beta-D-galactose and alpha-D-galactose during galactose metabolism. Beta-D-galactose is metabolized in the liver into glucose 1-phosphate, the primary metabolic fuel, by the action of four enzymes that constitute the Leloir pathway: GALM, GALK1 (galactokinase), GALT (galactose-1-phosphate uridylyltransferase) and GALE (UDP-galactose-4'-epimerase). Involved in the maintenance of the equilibrium between the beta- and alpha-anomers of galactose, therefore ensuring a sufficient supply of the alpha-anomer for GALK1. Also active on D-glucose although shows a preference for galactose over glucose.</text>
</comment>
<evidence type="ECO:0000256" key="2">
    <source>
        <dbReference type="ARBA" id="ARBA00001712"/>
    </source>
</evidence>
<dbReference type="Gene3D" id="2.70.98.10">
    <property type="match status" value="1"/>
</dbReference>
<feature type="binding site" evidence="16">
    <location>
        <begin position="176"/>
        <end position="178"/>
    </location>
    <ligand>
        <name>beta-D-galactose</name>
        <dbReference type="ChEBI" id="CHEBI:27667"/>
    </ligand>
</feature>
<name>A0A8C5PSK1_9ANUR</name>
<sequence length="346" mass="38116">MTSVSREVFGVLPDGGGTVERFHLESDFLRVDIISYGCIITRLETRDKHRNFADIVLGFDDLEGYLNKHPYFGAVIGRVANRIANGKFSVDGNDYQLPINNGPNSLHGGLKGFDKALWTPEVIPNGVCFSYTSADGEEGYPGELKVWVTYTVDGSKLTVNYRAQSNKTTPINLTNHSYFNLAGQGTGTIYDHHVLIDAEHYLPVDDTMIPTGQVAPAEGTAFDLRKPVELDTHMKNFSINGFDHNFCFGEKQALQQCARVHHPSSGRMLTVCTTQPGVQFYTANFLDGSLKGKGGAVYPKHSAFCLETQAWPDAVNKPSEMFLFDGRFQFALSALFVVCDGSVCFA</sequence>
<dbReference type="GO" id="GO:0004034">
    <property type="term" value="F:aldose 1-epimerase activity"/>
    <property type="evidence" value="ECO:0007669"/>
    <property type="project" value="UniProtKB-EC"/>
</dbReference>
<reference evidence="17" key="2">
    <citation type="submission" date="2025-09" db="UniProtKB">
        <authorList>
            <consortium name="Ensembl"/>
        </authorList>
    </citation>
    <scope>IDENTIFICATION</scope>
</reference>
<dbReference type="InterPro" id="IPR008183">
    <property type="entry name" value="Aldose_1/G6P_1-epimerase"/>
</dbReference>
<dbReference type="GO" id="GO:0005737">
    <property type="term" value="C:cytoplasm"/>
    <property type="evidence" value="ECO:0007669"/>
    <property type="project" value="UniProtKB-SubCell"/>
</dbReference>
<evidence type="ECO:0000256" key="7">
    <source>
        <dbReference type="ARBA" id="ARBA00011245"/>
    </source>
</evidence>
<evidence type="ECO:0000256" key="1">
    <source>
        <dbReference type="ARBA" id="ARBA00001614"/>
    </source>
</evidence>
<dbReference type="Pfam" id="PF01263">
    <property type="entry name" value="Aldose_epim"/>
    <property type="match status" value="1"/>
</dbReference>
<keyword evidence="10 13" id="KW-0413">Isomerase</keyword>
<feature type="active site" description="Proton acceptor" evidence="14">
    <location>
        <position position="307"/>
    </location>
</feature>
<evidence type="ECO:0000256" key="8">
    <source>
        <dbReference type="ARBA" id="ARBA00022490"/>
    </source>
</evidence>
<evidence type="ECO:0000256" key="6">
    <source>
        <dbReference type="ARBA" id="ARBA00006206"/>
    </source>
</evidence>
<evidence type="ECO:0000256" key="10">
    <source>
        <dbReference type="ARBA" id="ARBA00023235"/>
    </source>
</evidence>
<dbReference type="SUPFAM" id="SSF74650">
    <property type="entry name" value="Galactose mutarotase-like"/>
    <property type="match status" value="1"/>
</dbReference>
<evidence type="ECO:0000256" key="9">
    <source>
        <dbReference type="ARBA" id="ARBA00022553"/>
    </source>
</evidence>
<dbReference type="CDD" id="cd09019">
    <property type="entry name" value="galactose_mutarotase_like"/>
    <property type="match status" value="1"/>
</dbReference>
<dbReference type="InterPro" id="IPR015443">
    <property type="entry name" value="Aldose_1-epimerase"/>
</dbReference>
<evidence type="ECO:0000313" key="18">
    <source>
        <dbReference type="Proteomes" id="UP000694569"/>
    </source>
</evidence>
<comment type="pathway">
    <text evidence="4">Carbohydrate metabolism; galactose metabolism.</text>
</comment>
<feature type="binding site" evidence="15">
    <location>
        <position position="243"/>
    </location>
    <ligand>
        <name>beta-D-galactose</name>
        <dbReference type="ChEBI" id="CHEBI:27667"/>
    </ligand>
</feature>
<evidence type="ECO:0000256" key="3">
    <source>
        <dbReference type="ARBA" id="ARBA00004496"/>
    </source>
</evidence>
<dbReference type="GO" id="GO:0030246">
    <property type="term" value="F:carbohydrate binding"/>
    <property type="evidence" value="ECO:0007669"/>
    <property type="project" value="InterPro"/>
</dbReference>